<accession>A0A9X1W8M5</accession>
<reference evidence="1" key="1">
    <citation type="submission" date="2021-11" db="EMBL/GenBank/DDBJ databases">
        <title>Vibrio ZSDE26 sp. nov. and Vibrio ZSDZ34 sp. nov., isolated from coastal seawater in Qingdao.</title>
        <authorList>
            <person name="Zhang P."/>
        </authorList>
    </citation>
    <scope>NUCLEOTIDE SEQUENCE</scope>
    <source>
        <strain evidence="1">ZSDZ34</strain>
    </source>
</reference>
<name>A0A9X1W8M5_9VIBR</name>
<proteinExistence type="predicted"/>
<sequence>MSYIKPNTPANSLLVAMMFMNGLDERLTLEDLADGRLLKKVRGGYKPHVQVKDFFFKGSDRRLILTRDGAEYIYNQYVNSQLVMRADWDGSFTSKSELKQKIADYKRVNLRGEHG</sequence>
<dbReference type="Proteomes" id="UP001139488">
    <property type="component" value="Unassembled WGS sequence"/>
</dbReference>
<dbReference type="RefSeq" id="WP_244354913.1">
    <property type="nucleotide sequence ID" value="NZ_JAJNNZ010000002.1"/>
</dbReference>
<comment type="caution">
    <text evidence="1">The sequence shown here is derived from an EMBL/GenBank/DDBJ whole genome shotgun (WGS) entry which is preliminary data.</text>
</comment>
<keyword evidence="2" id="KW-1185">Reference proteome</keyword>
<evidence type="ECO:0000313" key="1">
    <source>
        <dbReference type="EMBL" id="MCJ2375664.1"/>
    </source>
</evidence>
<evidence type="ECO:0000313" key="2">
    <source>
        <dbReference type="Proteomes" id="UP001139488"/>
    </source>
</evidence>
<organism evidence="1 2">
    <name type="scientific">Vibrio gelatinilyticus</name>
    <dbReference type="NCBI Taxonomy" id="2893468"/>
    <lineage>
        <taxon>Bacteria</taxon>
        <taxon>Pseudomonadati</taxon>
        <taxon>Pseudomonadota</taxon>
        <taxon>Gammaproteobacteria</taxon>
        <taxon>Vibrionales</taxon>
        <taxon>Vibrionaceae</taxon>
        <taxon>Vibrio</taxon>
    </lineage>
</organism>
<protein>
    <submittedName>
        <fullName evidence="1">Uncharacterized protein</fullName>
    </submittedName>
</protein>
<gene>
    <name evidence="1" type="ORF">LNL84_02345</name>
</gene>
<dbReference type="AlphaFoldDB" id="A0A9X1W8M5"/>
<dbReference type="EMBL" id="JAJNNZ010000002">
    <property type="protein sequence ID" value="MCJ2375664.1"/>
    <property type="molecule type" value="Genomic_DNA"/>
</dbReference>